<evidence type="ECO:0000313" key="2">
    <source>
        <dbReference type="Proteomes" id="UP001140230"/>
    </source>
</evidence>
<comment type="caution">
    <text evidence="1">The sequence shown here is derived from an EMBL/GenBank/DDBJ whole genome shotgun (WGS) entry which is preliminary data.</text>
</comment>
<reference evidence="1" key="1">
    <citation type="journal article" date="2022" name="Phytopathology">
        <title>Whole genome sequencing-based tracing of a 2022 introduction and outbreak of Xanthomonas hortorum pv. pelargonii.</title>
        <authorList>
            <person name="Iruegas Bocardo F."/>
            <person name="Weisberg A.J."/>
            <person name="Riutta E.R."/>
            <person name="Kilday K.B."/>
            <person name="Bonkowski J.C."/>
            <person name="Creswell T.C."/>
            <person name="Daughtrey M."/>
            <person name="Rane K.K."/>
            <person name="Grunwald N.J."/>
            <person name="Chang J.H."/>
            <person name="Putnam M."/>
        </authorList>
    </citation>
    <scope>NUCLEOTIDE SEQUENCE</scope>
    <source>
        <strain evidence="1">22-338</strain>
    </source>
</reference>
<dbReference type="EMBL" id="JANWTP010000170">
    <property type="protein sequence ID" value="MDC8640740.1"/>
    <property type="molecule type" value="Genomic_DNA"/>
</dbReference>
<gene>
    <name evidence="1" type="ORF">NY667_23895</name>
</gene>
<name>A0A9X4BWA1_9XANT</name>
<dbReference type="RefSeq" id="WP_181110773.1">
    <property type="nucleotide sequence ID" value="NZ_CP168173.1"/>
</dbReference>
<dbReference type="AlphaFoldDB" id="A0A9X4BWA1"/>
<reference evidence="1" key="2">
    <citation type="submission" date="2022-08" db="EMBL/GenBank/DDBJ databases">
        <authorList>
            <person name="Iruegas-Bocardo F."/>
            <person name="Weisberg A.J."/>
            <person name="Riutta E.R."/>
            <person name="Kilday K."/>
            <person name="Bonkowski J.C."/>
            <person name="Creswell T."/>
            <person name="Daughtrey M.L."/>
            <person name="Rane K."/>
            <person name="Grunwald N.J."/>
            <person name="Chang J.H."/>
            <person name="Putnam M.L."/>
        </authorList>
    </citation>
    <scope>NUCLEOTIDE SEQUENCE</scope>
    <source>
        <strain evidence="1">22-338</strain>
    </source>
</reference>
<organism evidence="1 2">
    <name type="scientific">Xanthomonas hortorum pv. hederae</name>
    <dbReference type="NCBI Taxonomy" id="453603"/>
    <lineage>
        <taxon>Bacteria</taxon>
        <taxon>Pseudomonadati</taxon>
        <taxon>Pseudomonadota</taxon>
        <taxon>Gammaproteobacteria</taxon>
        <taxon>Lysobacterales</taxon>
        <taxon>Lysobacteraceae</taxon>
        <taxon>Xanthomonas</taxon>
    </lineage>
</organism>
<accession>A0A9X4BWA1</accession>
<sequence>MRFHARAYAADATCRGPSTTIQHNTSRRSVADLPLSSFIGSDGLITFLSFLDDKLFSEESEVLELIKRLHVPNYEAARHHFEAAIANGVFEPRSAPSYYDQEEMHAVLNWVQEQQEQA</sequence>
<evidence type="ECO:0000313" key="1">
    <source>
        <dbReference type="EMBL" id="MDC8640740.1"/>
    </source>
</evidence>
<proteinExistence type="predicted"/>
<protein>
    <submittedName>
        <fullName evidence="1">Uncharacterized protein</fullName>
    </submittedName>
</protein>
<dbReference type="Proteomes" id="UP001140230">
    <property type="component" value="Unassembled WGS sequence"/>
</dbReference>